<dbReference type="GO" id="GO:1900376">
    <property type="term" value="P:regulation of secondary metabolite biosynthetic process"/>
    <property type="evidence" value="ECO:0007669"/>
    <property type="project" value="TreeGrafter"/>
</dbReference>
<evidence type="ECO:0000313" key="9">
    <source>
        <dbReference type="Proteomes" id="UP000605201"/>
    </source>
</evidence>
<dbReference type="PANTHER" id="PTHR33202">
    <property type="entry name" value="ZINC UPTAKE REGULATION PROTEIN"/>
    <property type="match status" value="1"/>
</dbReference>
<feature type="binding site" evidence="7">
    <location>
        <position position="140"/>
    </location>
    <ligand>
        <name>Zn(2+)</name>
        <dbReference type="ChEBI" id="CHEBI:29105"/>
    </ligand>
</feature>
<dbReference type="Proteomes" id="UP000605201">
    <property type="component" value="Unassembled WGS sequence"/>
</dbReference>
<evidence type="ECO:0000256" key="6">
    <source>
        <dbReference type="ARBA" id="ARBA00023163"/>
    </source>
</evidence>
<proteinExistence type="inferred from homology"/>
<dbReference type="GO" id="GO:0000976">
    <property type="term" value="F:transcription cis-regulatory region binding"/>
    <property type="evidence" value="ECO:0007669"/>
    <property type="project" value="TreeGrafter"/>
</dbReference>
<dbReference type="PANTHER" id="PTHR33202:SF8">
    <property type="entry name" value="PEROXIDE-RESPONSIVE REPRESSOR PERR"/>
    <property type="match status" value="1"/>
</dbReference>
<protein>
    <submittedName>
        <fullName evidence="8">Transcriptional repressor</fullName>
    </submittedName>
</protein>
<dbReference type="InterPro" id="IPR036390">
    <property type="entry name" value="WH_DNA-bd_sf"/>
</dbReference>
<evidence type="ECO:0000313" key="8">
    <source>
        <dbReference type="EMBL" id="MBC8434614.1"/>
    </source>
</evidence>
<dbReference type="AlphaFoldDB" id="A0A8J6TMJ8"/>
<comment type="similarity">
    <text evidence="1">Belongs to the Fur family.</text>
</comment>
<dbReference type="CDD" id="cd07153">
    <property type="entry name" value="Fur_like"/>
    <property type="match status" value="1"/>
</dbReference>
<keyword evidence="3 7" id="KW-0862">Zinc</keyword>
<evidence type="ECO:0000256" key="2">
    <source>
        <dbReference type="ARBA" id="ARBA00022491"/>
    </source>
</evidence>
<keyword evidence="4" id="KW-0805">Transcription regulation</keyword>
<comment type="caution">
    <text evidence="8">The sequence shown here is derived from an EMBL/GenBank/DDBJ whole genome shotgun (WGS) entry which is preliminary data.</text>
</comment>
<feature type="binding site" evidence="7">
    <location>
        <position position="143"/>
    </location>
    <ligand>
        <name>Zn(2+)</name>
        <dbReference type="ChEBI" id="CHEBI:29105"/>
    </ligand>
</feature>
<keyword evidence="2" id="KW-0678">Repressor</keyword>
<evidence type="ECO:0000256" key="7">
    <source>
        <dbReference type="PIRSR" id="PIRSR602481-1"/>
    </source>
</evidence>
<dbReference type="EMBL" id="JACNIG010000468">
    <property type="protein sequence ID" value="MBC8434614.1"/>
    <property type="molecule type" value="Genomic_DNA"/>
</dbReference>
<keyword evidence="7" id="KW-0479">Metal-binding</keyword>
<dbReference type="Gene3D" id="3.30.1490.190">
    <property type="match status" value="1"/>
</dbReference>
<dbReference type="GO" id="GO:0045892">
    <property type="term" value="P:negative regulation of DNA-templated transcription"/>
    <property type="evidence" value="ECO:0007669"/>
    <property type="project" value="TreeGrafter"/>
</dbReference>
<evidence type="ECO:0000256" key="3">
    <source>
        <dbReference type="ARBA" id="ARBA00022833"/>
    </source>
</evidence>
<organism evidence="8 9">
    <name type="scientific">Candidatus Desulfatibia vada</name>
    <dbReference type="NCBI Taxonomy" id="2841696"/>
    <lineage>
        <taxon>Bacteria</taxon>
        <taxon>Pseudomonadati</taxon>
        <taxon>Thermodesulfobacteriota</taxon>
        <taxon>Desulfobacteria</taxon>
        <taxon>Desulfobacterales</taxon>
        <taxon>Desulfobacterales incertae sedis</taxon>
        <taxon>Candidatus Desulfatibia</taxon>
    </lineage>
</organism>
<evidence type="ECO:0000256" key="4">
    <source>
        <dbReference type="ARBA" id="ARBA00023015"/>
    </source>
</evidence>
<dbReference type="InterPro" id="IPR002481">
    <property type="entry name" value="FUR"/>
</dbReference>
<dbReference type="SUPFAM" id="SSF46785">
    <property type="entry name" value="Winged helix' DNA-binding domain"/>
    <property type="match status" value="1"/>
</dbReference>
<dbReference type="Gene3D" id="1.10.10.10">
    <property type="entry name" value="Winged helix-like DNA-binding domain superfamily/Winged helix DNA-binding domain"/>
    <property type="match status" value="1"/>
</dbReference>
<dbReference type="InterPro" id="IPR043135">
    <property type="entry name" value="Fur_C"/>
</dbReference>
<keyword evidence="6" id="KW-0804">Transcription</keyword>
<evidence type="ECO:0000256" key="1">
    <source>
        <dbReference type="ARBA" id="ARBA00007957"/>
    </source>
</evidence>
<dbReference type="InterPro" id="IPR036388">
    <property type="entry name" value="WH-like_DNA-bd_sf"/>
</dbReference>
<dbReference type="Pfam" id="PF01475">
    <property type="entry name" value="FUR"/>
    <property type="match status" value="1"/>
</dbReference>
<reference evidence="8 9" key="1">
    <citation type="submission" date="2020-08" db="EMBL/GenBank/DDBJ databases">
        <title>Bridging the membrane lipid divide: bacteria of the FCB group superphylum have the potential to synthesize archaeal ether lipids.</title>
        <authorList>
            <person name="Villanueva L."/>
            <person name="Von Meijenfeldt F.A.B."/>
            <person name="Westbye A.B."/>
            <person name="Yadav S."/>
            <person name="Hopmans E.C."/>
            <person name="Dutilh B.E."/>
            <person name="Sinninghe Damste J.S."/>
        </authorList>
    </citation>
    <scope>NUCLEOTIDE SEQUENCE [LARGE SCALE GENOMIC DNA]</scope>
    <source>
        <strain evidence="8">NIOZ-UU17</strain>
    </source>
</reference>
<name>A0A8J6TMJ8_9BACT</name>
<sequence>MQTRNDPICDDFFIAKCKQHNLKITPQRTAIYNQLSRSKNHPSADLIFQEVKKPFPNISLDTVNRTLLTFSEIGIVDVVEGHGNPRRFDPDKKSHHHFYCIRCGGITDIYNKEYDNLKTVEEIEQKFIVLSKRVVFNGICDNCVGK</sequence>
<accession>A0A8J6TMJ8</accession>
<feature type="binding site" evidence="7">
    <location>
        <position position="103"/>
    </location>
    <ligand>
        <name>Zn(2+)</name>
        <dbReference type="ChEBI" id="CHEBI:29105"/>
    </ligand>
</feature>
<dbReference type="GO" id="GO:0008270">
    <property type="term" value="F:zinc ion binding"/>
    <property type="evidence" value="ECO:0007669"/>
    <property type="project" value="TreeGrafter"/>
</dbReference>
<dbReference type="GO" id="GO:0003700">
    <property type="term" value="F:DNA-binding transcription factor activity"/>
    <property type="evidence" value="ECO:0007669"/>
    <property type="project" value="InterPro"/>
</dbReference>
<gene>
    <name evidence="8" type="ORF">H8D96_22120</name>
</gene>
<comment type="cofactor">
    <cofactor evidence="7">
        <name>Zn(2+)</name>
        <dbReference type="ChEBI" id="CHEBI:29105"/>
    </cofactor>
    <text evidence="7">Binds 1 zinc ion per subunit.</text>
</comment>
<feature type="binding site" evidence="7">
    <location>
        <position position="100"/>
    </location>
    <ligand>
        <name>Zn(2+)</name>
        <dbReference type="ChEBI" id="CHEBI:29105"/>
    </ligand>
</feature>
<keyword evidence="5" id="KW-0238">DNA-binding</keyword>
<evidence type="ECO:0000256" key="5">
    <source>
        <dbReference type="ARBA" id="ARBA00023125"/>
    </source>
</evidence>